<proteinExistence type="predicted"/>
<name>A0A8H2ZN37_9HELO</name>
<keyword evidence="1" id="KW-0596">Phosphopantetheine</keyword>
<dbReference type="EMBL" id="CAJHIA010000011">
    <property type="protein sequence ID" value="CAD6444061.1"/>
    <property type="molecule type" value="Genomic_DNA"/>
</dbReference>
<dbReference type="InterPro" id="IPR050091">
    <property type="entry name" value="PKS_NRPS_Biosynth_Enz"/>
</dbReference>
<sequence>MQAIETSKVNRAEIPQPLCTALQIAVFNMFNATGVQPSAVVSHSSGEIAAAYATDAIGMEEAIIIAYYPGFVTTNQKLKGAMVVVGLGSEEVSEFFKPGVVIAREYSPDSASISWR</sequence>
<keyword evidence="2" id="KW-0597">Phosphoprotein</keyword>
<feature type="domain" description="Malonyl-CoA:ACP transacylase (MAT)" evidence="3">
    <location>
        <begin position="5"/>
        <end position="114"/>
    </location>
</feature>
<dbReference type="Pfam" id="PF00698">
    <property type="entry name" value="Acyl_transf_1"/>
    <property type="match status" value="1"/>
</dbReference>
<dbReference type="InterPro" id="IPR001227">
    <property type="entry name" value="Ac_transferase_dom_sf"/>
</dbReference>
<dbReference type="GO" id="GO:0004312">
    <property type="term" value="F:fatty acid synthase activity"/>
    <property type="evidence" value="ECO:0007669"/>
    <property type="project" value="TreeGrafter"/>
</dbReference>
<dbReference type="GO" id="GO:0006633">
    <property type="term" value="P:fatty acid biosynthetic process"/>
    <property type="evidence" value="ECO:0007669"/>
    <property type="project" value="TreeGrafter"/>
</dbReference>
<gene>
    <name evidence="4" type="ORF">SCLTRI_LOCUS3853</name>
</gene>
<dbReference type="Proteomes" id="UP000624404">
    <property type="component" value="Unassembled WGS sequence"/>
</dbReference>
<evidence type="ECO:0000256" key="1">
    <source>
        <dbReference type="ARBA" id="ARBA00022450"/>
    </source>
</evidence>
<accession>A0A8H2ZN37</accession>
<dbReference type="AlphaFoldDB" id="A0A8H2ZN37"/>
<dbReference type="SUPFAM" id="SSF52151">
    <property type="entry name" value="FabD/lysophospholipase-like"/>
    <property type="match status" value="1"/>
</dbReference>
<dbReference type="Gene3D" id="3.40.366.10">
    <property type="entry name" value="Malonyl-Coenzyme A Acyl Carrier Protein, domain 2"/>
    <property type="match status" value="1"/>
</dbReference>
<dbReference type="OrthoDB" id="3799328at2759"/>
<dbReference type="PANTHER" id="PTHR43775">
    <property type="entry name" value="FATTY ACID SYNTHASE"/>
    <property type="match status" value="1"/>
</dbReference>
<evidence type="ECO:0000313" key="4">
    <source>
        <dbReference type="EMBL" id="CAD6444061.1"/>
    </source>
</evidence>
<dbReference type="InterPro" id="IPR016035">
    <property type="entry name" value="Acyl_Trfase/lysoPLipase"/>
</dbReference>
<evidence type="ECO:0000256" key="2">
    <source>
        <dbReference type="ARBA" id="ARBA00022553"/>
    </source>
</evidence>
<dbReference type="InterPro" id="IPR014043">
    <property type="entry name" value="Acyl_transferase_dom"/>
</dbReference>
<evidence type="ECO:0000259" key="3">
    <source>
        <dbReference type="Pfam" id="PF00698"/>
    </source>
</evidence>
<organism evidence="4 5">
    <name type="scientific">Sclerotinia trifoliorum</name>
    <dbReference type="NCBI Taxonomy" id="28548"/>
    <lineage>
        <taxon>Eukaryota</taxon>
        <taxon>Fungi</taxon>
        <taxon>Dikarya</taxon>
        <taxon>Ascomycota</taxon>
        <taxon>Pezizomycotina</taxon>
        <taxon>Leotiomycetes</taxon>
        <taxon>Helotiales</taxon>
        <taxon>Sclerotiniaceae</taxon>
        <taxon>Sclerotinia</taxon>
    </lineage>
</organism>
<keyword evidence="5" id="KW-1185">Reference proteome</keyword>
<reference evidence="4" key="1">
    <citation type="submission" date="2020-10" db="EMBL/GenBank/DDBJ databases">
        <authorList>
            <person name="Kusch S."/>
        </authorList>
    </citation>
    <scope>NUCLEOTIDE SEQUENCE</scope>
    <source>
        <strain evidence="4">SwB9</strain>
    </source>
</reference>
<dbReference type="PANTHER" id="PTHR43775:SF37">
    <property type="entry name" value="SI:DKEY-61P9.11"/>
    <property type="match status" value="1"/>
</dbReference>
<evidence type="ECO:0000313" key="5">
    <source>
        <dbReference type="Proteomes" id="UP000624404"/>
    </source>
</evidence>
<comment type="caution">
    <text evidence="4">The sequence shown here is derived from an EMBL/GenBank/DDBJ whole genome shotgun (WGS) entry which is preliminary data.</text>
</comment>
<protein>
    <submittedName>
        <fullName evidence="4">Ab4a8de0-556f-4490-be6c-06e11aed8f2c</fullName>
    </submittedName>
</protein>
<dbReference type="GO" id="GO:0044550">
    <property type="term" value="P:secondary metabolite biosynthetic process"/>
    <property type="evidence" value="ECO:0007669"/>
    <property type="project" value="TreeGrafter"/>
</dbReference>